<protein>
    <recommendedName>
        <fullName evidence="1">SET domain-containing protein</fullName>
    </recommendedName>
</protein>
<proteinExistence type="predicted"/>
<evidence type="ECO:0000313" key="2">
    <source>
        <dbReference type="EMBL" id="KAK2166956.1"/>
    </source>
</evidence>
<organism evidence="2 3">
    <name type="scientific">Paralvinella palmiformis</name>
    <dbReference type="NCBI Taxonomy" id="53620"/>
    <lineage>
        <taxon>Eukaryota</taxon>
        <taxon>Metazoa</taxon>
        <taxon>Spiralia</taxon>
        <taxon>Lophotrochozoa</taxon>
        <taxon>Annelida</taxon>
        <taxon>Polychaeta</taxon>
        <taxon>Sedentaria</taxon>
        <taxon>Canalipalpata</taxon>
        <taxon>Terebellida</taxon>
        <taxon>Terebelliformia</taxon>
        <taxon>Alvinellidae</taxon>
        <taxon>Paralvinella</taxon>
    </lineage>
</organism>
<evidence type="ECO:0000259" key="1">
    <source>
        <dbReference type="Pfam" id="PF21549"/>
    </source>
</evidence>
<dbReference type="Pfam" id="PF21549">
    <property type="entry name" value="PRDM2_PR"/>
    <property type="match status" value="1"/>
</dbReference>
<dbReference type="Proteomes" id="UP001208570">
    <property type="component" value="Unassembled WGS sequence"/>
</dbReference>
<evidence type="ECO:0000313" key="3">
    <source>
        <dbReference type="Proteomes" id="UP001208570"/>
    </source>
</evidence>
<dbReference type="Gene3D" id="2.170.270.10">
    <property type="entry name" value="SET domain"/>
    <property type="match status" value="1"/>
</dbReference>
<gene>
    <name evidence="2" type="ORF">LSH36_33g08029</name>
</gene>
<dbReference type="InterPro" id="IPR001214">
    <property type="entry name" value="SET_dom"/>
</dbReference>
<dbReference type="InterPro" id="IPR046341">
    <property type="entry name" value="SET_dom_sf"/>
</dbReference>
<dbReference type="EMBL" id="JAODUP010000033">
    <property type="protein sequence ID" value="KAK2166956.1"/>
    <property type="molecule type" value="Genomic_DNA"/>
</dbReference>
<dbReference type="AlphaFoldDB" id="A0AAD9K9E4"/>
<reference evidence="2" key="1">
    <citation type="journal article" date="2023" name="Mol. Biol. Evol.">
        <title>Third-Generation Sequencing Reveals the Adaptive Role of the Epigenome in Three Deep-Sea Polychaetes.</title>
        <authorList>
            <person name="Perez M."/>
            <person name="Aroh O."/>
            <person name="Sun Y."/>
            <person name="Lan Y."/>
            <person name="Juniper S.K."/>
            <person name="Young C.R."/>
            <person name="Angers B."/>
            <person name="Qian P.Y."/>
        </authorList>
    </citation>
    <scope>NUCLEOTIDE SEQUENCE</scope>
    <source>
        <strain evidence="2">P08H-3</strain>
    </source>
</reference>
<feature type="domain" description="SET" evidence="1">
    <location>
        <begin position="8"/>
        <end position="86"/>
    </location>
</feature>
<keyword evidence="3" id="KW-1185">Reference proteome</keyword>
<name>A0AAD9K9E4_9ANNE</name>
<sequence length="92" mass="10965">MVSEEELLQHAWQGFIDDVASHYIDGDRIENSNWLRFVNTPTRHSHENVEGHFCYGKVFYRTKKDLYPGKELLVYHGDLFANRLNILNNYYD</sequence>
<accession>A0AAD9K9E4</accession>
<comment type="caution">
    <text evidence="2">The sequence shown here is derived from an EMBL/GenBank/DDBJ whole genome shotgun (WGS) entry which is preliminary data.</text>
</comment>